<accession>A0AAD1ZHE1</accession>
<feature type="compositionally biased region" description="Basic and acidic residues" evidence="1">
    <location>
        <begin position="148"/>
        <end position="187"/>
    </location>
</feature>
<feature type="region of interest" description="Disordered" evidence="1">
    <location>
        <begin position="1"/>
        <end position="65"/>
    </location>
</feature>
<feature type="compositionally biased region" description="Basic residues" evidence="1">
    <location>
        <begin position="188"/>
        <end position="206"/>
    </location>
</feature>
<dbReference type="PANTHER" id="PTHR34660:SF3">
    <property type="entry name" value="RRM DOMAIN-CONTAINING PROTEIN"/>
    <property type="match status" value="1"/>
</dbReference>
<dbReference type="AlphaFoldDB" id="A0AAD1ZHE1"/>
<keyword evidence="3" id="KW-1185">Reference proteome</keyword>
<feature type="compositionally biased region" description="Basic and acidic residues" evidence="1">
    <location>
        <begin position="23"/>
        <end position="37"/>
    </location>
</feature>
<evidence type="ECO:0000256" key="1">
    <source>
        <dbReference type="SAM" id="MobiDB-lite"/>
    </source>
</evidence>
<dbReference type="EMBL" id="OU503045">
    <property type="protein sequence ID" value="CAI9769610.1"/>
    <property type="molecule type" value="Genomic_DNA"/>
</dbReference>
<organism evidence="2 3">
    <name type="scientific">Fraxinus pennsylvanica</name>
    <dbReference type="NCBI Taxonomy" id="56036"/>
    <lineage>
        <taxon>Eukaryota</taxon>
        <taxon>Viridiplantae</taxon>
        <taxon>Streptophyta</taxon>
        <taxon>Embryophyta</taxon>
        <taxon>Tracheophyta</taxon>
        <taxon>Spermatophyta</taxon>
        <taxon>Magnoliopsida</taxon>
        <taxon>eudicotyledons</taxon>
        <taxon>Gunneridae</taxon>
        <taxon>Pentapetalae</taxon>
        <taxon>asterids</taxon>
        <taxon>lamiids</taxon>
        <taxon>Lamiales</taxon>
        <taxon>Oleaceae</taxon>
        <taxon>Oleeae</taxon>
        <taxon>Fraxinus</taxon>
    </lineage>
</organism>
<protein>
    <submittedName>
        <fullName evidence="2">Uncharacterized protein</fullName>
    </submittedName>
</protein>
<sequence>MLTILVFSGEAQRENTKRKRRTEKKEKDRSDDKQSKERSKRKTQGQEGQGQREREKQHIRGGNSCWELEAAGSQLLDRFSGADERDQDTGVTVAFRDFSGILAEDNGKFEDKRVDNRQMGVQGFSNEFSGNAVAQNLAGIAKRKVERMPRLAEEQNNKILPSKEKSKEKGDNNGDAKQKDRGRDNKKAIKLTKKRKGRRNGRKVGAKVKLRKACRSDPRILAGMRLIIVACFTDSEVRHNKLQRLTFHQLTENGTKLESARVHYLSALDKQGVPNNFPLDNKDSKVNGIIEAHKLSTKPKPSAVSMFGDQIVVASKKSPLPDSKHVNGIPNESMMEDQIDEASNRPPHPDTKYLSEILSVPKMETWSGPMLRTRNGCLPRKSLHQIAR</sequence>
<evidence type="ECO:0000313" key="3">
    <source>
        <dbReference type="Proteomes" id="UP000834106"/>
    </source>
</evidence>
<dbReference type="PANTHER" id="PTHR34660">
    <property type="entry name" value="MYB-LIKE PROTEIN X"/>
    <property type="match status" value="1"/>
</dbReference>
<reference evidence="2" key="1">
    <citation type="submission" date="2023-05" db="EMBL/GenBank/DDBJ databases">
        <authorList>
            <person name="Huff M."/>
        </authorList>
    </citation>
    <scope>NUCLEOTIDE SEQUENCE</scope>
</reference>
<feature type="region of interest" description="Disordered" evidence="1">
    <location>
        <begin position="148"/>
        <end position="206"/>
    </location>
</feature>
<dbReference type="Proteomes" id="UP000834106">
    <property type="component" value="Chromosome 10"/>
</dbReference>
<evidence type="ECO:0000313" key="2">
    <source>
        <dbReference type="EMBL" id="CAI9769610.1"/>
    </source>
</evidence>
<name>A0AAD1ZHE1_9LAMI</name>
<gene>
    <name evidence="2" type="ORF">FPE_LOCUS16680</name>
</gene>
<proteinExistence type="predicted"/>